<evidence type="ECO:0000256" key="1">
    <source>
        <dbReference type="ARBA" id="ARBA00004141"/>
    </source>
</evidence>
<evidence type="ECO:0000256" key="4">
    <source>
        <dbReference type="ARBA" id="ARBA00022692"/>
    </source>
</evidence>
<keyword evidence="11" id="KW-0753">Steroid metabolism</keyword>
<keyword evidence="8" id="KW-0443">Lipid metabolism</keyword>
<evidence type="ECO:0000256" key="8">
    <source>
        <dbReference type="ARBA" id="ARBA00023098"/>
    </source>
</evidence>
<evidence type="ECO:0000256" key="13">
    <source>
        <dbReference type="PROSITE-ProRule" id="PRU01087"/>
    </source>
</evidence>
<organism evidence="16 17">
    <name type="scientific">Mya arenaria</name>
    <name type="common">Soft-shell clam</name>
    <dbReference type="NCBI Taxonomy" id="6604"/>
    <lineage>
        <taxon>Eukaryota</taxon>
        <taxon>Metazoa</taxon>
        <taxon>Spiralia</taxon>
        <taxon>Lophotrochozoa</taxon>
        <taxon>Mollusca</taxon>
        <taxon>Bivalvia</taxon>
        <taxon>Autobranchia</taxon>
        <taxon>Heteroconchia</taxon>
        <taxon>Euheterodonta</taxon>
        <taxon>Imparidentia</taxon>
        <taxon>Neoheterodontei</taxon>
        <taxon>Myida</taxon>
        <taxon>Myoidea</taxon>
        <taxon>Myidae</taxon>
        <taxon>Mya</taxon>
    </lineage>
</organism>
<evidence type="ECO:0000313" key="16">
    <source>
        <dbReference type="EMBL" id="WAR25056.1"/>
    </source>
</evidence>
<keyword evidence="3" id="KW-0444">Lipid biosynthesis</keyword>
<evidence type="ECO:0000256" key="5">
    <source>
        <dbReference type="ARBA" id="ARBA00022955"/>
    </source>
</evidence>
<dbReference type="PANTHER" id="PTHR14207">
    <property type="entry name" value="STEROL ISOMERASE"/>
    <property type="match status" value="1"/>
</dbReference>
<protein>
    <submittedName>
        <fullName evidence="16">EBP-like protein</fullName>
    </submittedName>
</protein>
<dbReference type="Proteomes" id="UP001164746">
    <property type="component" value="Chromosome 14"/>
</dbReference>
<evidence type="ECO:0000256" key="12">
    <source>
        <dbReference type="ARBA" id="ARBA00023235"/>
    </source>
</evidence>
<gene>
    <name evidence="16" type="ORF">MAR_010760</name>
</gene>
<evidence type="ECO:0000259" key="15">
    <source>
        <dbReference type="PROSITE" id="PS51751"/>
    </source>
</evidence>
<comment type="subcellular location">
    <subcellularLocation>
        <location evidence="1">Membrane</location>
        <topology evidence="1">Multi-pass membrane protein</topology>
    </subcellularLocation>
</comment>
<dbReference type="InterPro" id="IPR007905">
    <property type="entry name" value="EBP"/>
</dbReference>
<evidence type="ECO:0000256" key="10">
    <source>
        <dbReference type="ARBA" id="ARBA00023166"/>
    </source>
</evidence>
<dbReference type="PROSITE" id="PS51751">
    <property type="entry name" value="EXPERA"/>
    <property type="match status" value="1"/>
</dbReference>
<comment type="similarity">
    <text evidence="2">Belongs to the EBP family.</text>
</comment>
<feature type="transmembrane region" description="Helical" evidence="14">
    <location>
        <begin position="85"/>
        <end position="105"/>
    </location>
</feature>
<sequence>MADGAINHPYFPRDTHLPHYKPNITSIEELLGLFFGLVAVLNVLLWLGTRGRCLGVRVKVCWFVTCGLIHSILEGGETCMVAMESITAWVDGPLCLLTATAFLVPGMSGWRYVLQLAVSICQLYGDTLYFSTEILENFRHSEYGHPLHFWFYFFFLNMIWIVVPSLNIFDAVRKLVAVQRHVDSTNKSSGKPSKKRR</sequence>
<evidence type="ECO:0000313" key="17">
    <source>
        <dbReference type="Proteomes" id="UP001164746"/>
    </source>
</evidence>
<keyword evidence="4 13" id="KW-0812">Transmembrane</keyword>
<evidence type="ECO:0000256" key="6">
    <source>
        <dbReference type="ARBA" id="ARBA00022989"/>
    </source>
</evidence>
<evidence type="ECO:0000256" key="7">
    <source>
        <dbReference type="ARBA" id="ARBA00023011"/>
    </source>
</evidence>
<dbReference type="PANTHER" id="PTHR14207:SF0">
    <property type="entry name" value="3-BETA-HYDROXYSTEROID-DELTA(8),DELTA(7)-ISOMERASE"/>
    <property type="match status" value="1"/>
</dbReference>
<keyword evidence="9 13" id="KW-0472">Membrane</keyword>
<keyword evidence="12" id="KW-0413">Isomerase</keyword>
<evidence type="ECO:0000256" key="3">
    <source>
        <dbReference type="ARBA" id="ARBA00022516"/>
    </source>
</evidence>
<keyword evidence="17" id="KW-1185">Reference proteome</keyword>
<evidence type="ECO:0000256" key="11">
    <source>
        <dbReference type="ARBA" id="ARBA00023221"/>
    </source>
</evidence>
<accession>A0ABY7FWE3</accession>
<keyword evidence="7" id="KW-0756">Sterol biosynthesis</keyword>
<keyword evidence="6 13" id="KW-1133">Transmembrane helix</keyword>
<dbReference type="Pfam" id="PF05241">
    <property type="entry name" value="EBP"/>
    <property type="match status" value="1"/>
</dbReference>
<feature type="domain" description="EXPERA" evidence="15">
    <location>
        <begin position="27"/>
        <end position="168"/>
    </location>
</feature>
<evidence type="ECO:0000256" key="9">
    <source>
        <dbReference type="ARBA" id="ARBA00023136"/>
    </source>
</evidence>
<dbReference type="EMBL" id="CP111025">
    <property type="protein sequence ID" value="WAR25056.1"/>
    <property type="molecule type" value="Genomic_DNA"/>
</dbReference>
<keyword evidence="5" id="KW-0752">Steroid biosynthesis</keyword>
<evidence type="ECO:0000256" key="14">
    <source>
        <dbReference type="SAM" id="Phobius"/>
    </source>
</evidence>
<feature type="transmembrane region" description="Helical" evidence="14">
    <location>
        <begin position="150"/>
        <end position="169"/>
    </location>
</feature>
<name>A0ABY7FWE3_MYAAR</name>
<reference evidence="16" key="1">
    <citation type="submission" date="2022-11" db="EMBL/GenBank/DDBJ databases">
        <title>Centuries of genome instability and evolution in soft-shell clam transmissible cancer (bioRxiv).</title>
        <authorList>
            <person name="Hart S.F.M."/>
            <person name="Yonemitsu M.A."/>
            <person name="Giersch R.M."/>
            <person name="Beal B.F."/>
            <person name="Arriagada G."/>
            <person name="Davis B.W."/>
            <person name="Ostrander E.A."/>
            <person name="Goff S.P."/>
            <person name="Metzger M.J."/>
        </authorList>
    </citation>
    <scope>NUCLEOTIDE SEQUENCE</scope>
    <source>
        <strain evidence="16">MELC-2E11</strain>
        <tissue evidence="16">Siphon/mantle</tissue>
    </source>
</reference>
<evidence type="ECO:0000256" key="2">
    <source>
        <dbReference type="ARBA" id="ARBA00008337"/>
    </source>
</evidence>
<feature type="transmembrane region" description="Helical" evidence="14">
    <location>
        <begin position="30"/>
        <end position="47"/>
    </location>
</feature>
<keyword evidence="10" id="KW-1207">Sterol metabolism</keyword>
<proteinExistence type="inferred from homology"/>
<dbReference type="InterPro" id="IPR033118">
    <property type="entry name" value="EXPERA"/>
</dbReference>